<dbReference type="PANTHER" id="PTHR43863:SF2">
    <property type="entry name" value="MALTASE-GLUCOAMYLASE"/>
    <property type="match status" value="1"/>
</dbReference>
<protein>
    <submittedName>
        <fullName evidence="7">Alpha-xylosidase</fullName>
    </submittedName>
</protein>
<dbReference type="Pfam" id="PF21365">
    <property type="entry name" value="Glyco_hydro_31_3rd"/>
    <property type="match status" value="1"/>
</dbReference>
<dbReference type="SUPFAM" id="SSF49785">
    <property type="entry name" value="Galactose-binding domain-like"/>
    <property type="match status" value="2"/>
</dbReference>
<evidence type="ECO:0000256" key="5">
    <source>
        <dbReference type="SAM" id="SignalP"/>
    </source>
</evidence>
<dbReference type="Gene3D" id="2.60.120.260">
    <property type="entry name" value="Galactose-binding domain-like"/>
    <property type="match status" value="2"/>
</dbReference>
<reference evidence="8" key="1">
    <citation type="journal article" date="2019" name="Int. J. Syst. Evol. Microbiol.">
        <title>The Global Catalogue of Microorganisms (GCM) 10K type strain sequencing project: providing services to taxonomists for standard genome sequencing and annotation.</title>
        <authorList>
            <consortium name="The Broad Institute Genomics Platform"/>
            <consortium name="The Broad Institute Genome Sequencing Center for Infectious Disease"/>
            <person name="Wu L."/>
            <person name="Ma J."/>
        </authorList>
    </citation>
    <scope>NUCLEOTIDE SEQUENCE [LARGE SCALE GENOMIC DNA]</scope>
    <source>
        <strain evidence="8">JCM 1365</strain>
    </source>
</reference>
<organism evidence="7 8">
    <name type="scientific">Terrabacter tumescens</name>
    <dbReference type="NCBI Taxonomy" id="60443"/>
    <lineage>
        <taxon>Bacteria</taxon>
        <taxon>Bacillati</taxon>
        <taxon>Actinomycetota</taxon>
        <taxon>Actinomycetes</taxon>
        <taxon>Micrococcales</taxon>
        <taxon>Intrasporangiaceae</taxon>
        <taxon>Terrabacter</taxon>
    </lineage>
</organism>
<dbReference type="RefSeq" id="WP_081920510.1">
    <property type="nucleotide sequence ID" value="NZ_BMNZ01000005.1"/>
</dbReference>
<dbReference type="Pfam" id="PF16990">
    <property type="entry name" value="CBM_35"/>
    <property type="match status" value="2"/>
</dbReference>
<dbReference type="Pfam" id="PF17137">
    <property type="entry name" value="DUF5110"/>
    <property type="match status" value="1"/>
</dbReference>
<evidence type="ECO:0000313" key="7">
    <source>
        <dbReference type="EMBL" id="GGM99802.1"/>
    </source>
</evidence>
<evidence type="ECO:0000256" key="3">
    <source>
        <dbReference type="RuleBase" id="RU361185"/>
    </source>
</evidence>
<dbReference type="CDD" id="cd04083">
    <property type="entry name" value="CBM35_Lmo2446-like"/>
    <property type="match status" value="2"/>
</dbReference>
<feature type="region of interest" description="Disordered" evidence="4">
    <location>
        <begin position="778"/>
        <end position="803"/>
    </location>
</feature>
<dbReference type="InterPro" id="IPR033403">
    <property type="entry name" value="DUF5110"/>
</dbReference>
<feature type="chain" id="PRO_5045550321" evidence="5">
    <location>
        <begin position="26"/>
        <end position="1092"/>
    </location>
</feature>
<gene>
    <name evidence="7" type="ORF">GCM10009721_28590</name>
</gene>
<dbReference type="PANTHER" id="PTHR43863">
    <property type="entry name" value="HYDROLASE, PUTATIVE (AFU_ORTHOLOGUE AFUA_1G03140)-RELATED"/>
    <property type="match status" value="1"/>
</dbReference>
<keyword evidence="8" id="KW-1185">Reference proteome</keyword>
<dbReference type="EMBL" id="BMNZ01000005">
    <property type="protein sequence ID" value="GGM99802.1"/>
    <property type="molecule type" value="Genomic_DNA"/>
</dbReference>
<dbReference type="Gene3D" id="2.60.40.1180">
    <property type="entry name" value="Golgi alpha-mannosidase II"/>
    <property type="match status" value="2"/>
</dbReference>
<dbReference type="InterPro" id="IPR006584">
    <property type="entry name" value="Cellulose-bd_IV"/>
</dbReference>
<dbReference type="SUPFAM" id="SSF51011">
    <property type="entry name" value="Glycosyl hydrolase domain"/>
    <property type="match status" value="1"/>
</dbReference>
<feature type="signal peptide" evidence="5">
    <location>
        <begin position="1"/>
        <end position="25"/>
    </location>
</feature>
<comment type="similarity">
    <text evidence="1 3">Belongs to the glycosyl hydrolase 31 family.</text>
</comment>
<keyword evidence="3" id="KW-0326">Glycosidase</keyword>
<feature type="domain" description="CBM6" evidence="6">
    <location>
        <begin position="312"/>
        <end position="442"/>
    </location>
</feature>
<name>A0ABQ2I695_9MICO</name>
<dbReference type="Pfam" id="PF01055">
    <property type="entry name" value="Glyco_hydro_31_2nd"/>
    <property type="match status" value="1"/>
</dbReference>
<dbReference type="SUPFAM" id="SSF51445">
    <property type="entry name" value="(Trans)glycosidases"/>
    <property type="match status" value="1"/>
</dbReference>
<evidence type="ECO:0000313" key="8">
    <source>
        <dbReference type="Proteomes" id="UP000623461"/>
    </source>
</evidence>
<dbReference type="InterPro" id="IPR017853">
    <property type="entry name" value="GH"/>
</dbReference>
<keyword evidence="3" id="KW-0378">Hydrolase</keyword>
<dbReference type="Gene3D" id="3.20.20.80">
    <property type="entry name" value="Glycosidases"/>
    <property type="match status" value="1"/>
</dbReference>
<dbReference type="InterPro" id="IPR051816">
    <property type="entry name" value="Glycosyl_Hydrolase_31"/>
</dbReference>
<accession>A0ABQ2I695</accession>
<dbReference type="InterPro" id="IPR013780">
    <property type="entry name" value="Glyco_hydro_b"/>
</dbReference>
<dbReference type="InterPro" id="IPR048395">
    <property type="entry name" value="Glyco_hydro_31_C"/>
</dbReference>
<comment type="caution">
    <text evidence="7">The sequence shown here is derived from an EMBL/GenBank/DDBJ whole genome shotgun (WGS) entry which is preliminary data.</text>
</comment>
<proteinExistence type="inferred from homology"/>
<feature type="domain" description="CBM6" evidence="6">
    <location>
        <begin position="161"/>
        <end position="290"/>
    </location>
</feature>
<sequence length="1092" mass="115408">MFAARRRPGAAVRATGLGVALSALAVVATSVTGGAGAAVGAPSSGDSATVVRDGRTATVTAGKARFEVLSPTLIRTEYAGDGRFEDAGTFNVVGREAFAPTAYTTTRADGWLTIATSKVTLRYRLDSGPFNDANLDIALEAGRQAVTASPWPAEVLCRTGVRCEAEDQRLDGPGLATDHTGYSGTGFAAGFSGTGDALDLTVVAAAEGDYDVALRYANNRGGDGQLVTRSLTATVDDAVGQSISLPATASWDTWAVARVPVHLTAGRHTLSISRESSDSGNVNVDNVAVLPRGAAYPAAAPPPAPVDCSFGALCEADSGILAGGARTATDHDGYSGDGFVAGLERVGSSDTLTVKGVPAAGTYSLQLRYANYLAGSAPLQTRSMSVTADGGESTTVELPATSSWRNWRTVSTKVSLVAGDNTIALGCPTTSCNVNLDTVAVTPTSAPLLAPHAPLGGYRRGLDNVDGETRTAPGLLYQDGWSLLDDTASALWDPGTQKVTQRPVHGAEGYQDGYVFAYGQGYPAALQDLSTLTGSTKLMPRWTYGVWYSEYFDRTQSEFLAILDRARKESMPLDVMVVDTDWKAGNPWNGWEVDTAKLPDVDGFIDTLHSQGVHTSFNIHPSISGNDPRYAAAQQTAGGALKPGYCGGGARDCHVFDWGDPKQLTSYLDLHQPLDADLDFWWLDWCCDSSSASSLAGVTPDAWINQQYATRTAPSTERGFAFSRAYGSLQAGGYGNPTAVPTGPWADKRTTMHFTGDTISDWQTLHYEIGYTPGESVATGNASVTHDIGGHTGGERLPGAEPGSTQLSPALYARWVQLGTFQPFQRLHSNHSDRLPWQYPAVAGASATKFLNLRERLVPYTYTLAREATATGTPIVRPLYLQYPAEQESYALAGSEYLYGPDVLVAPVSSPGETATTSVWFPTGSTWTDWFTGKTYQGGTTAKITTDLSTMPVFVRSGGIVTTRTDDVANDAAKPLDTATVTVATGAEGRASLYEDDGESADLGRSATTVIDYAENGPNHRLTIGRTEGTYVGQPPSRTWTATFLGADAPAVVQVDGHRLSSSSWTYDSATRTLKVKAPVRPLAKKVVVSYR</sequence>
<evidence type="ECO:0000256" key="4">
    <source>
        <dbReference type="SAM" id="MobiDB-lite"/>
    </source>
</evidence>
<dbReference type="SMART" id="SM00606">
    <property type="entry name" value="CBD_IV"/>
    <property type="match status" value="2"/>
</dbReference>
<dbReference type="InterPro" id="IPR005084">
    <property type="entry name" value="CBM6"/>
</dbReference>
<dbReference type="PROSITE" id="PS51175">
    <property type="entry name" value="CBM6"/>
    <property type="match status" value="2"/>
</dbReference>
<keyword evidence="2 5" id="KW-0732">Signal</keyword>
<dbReference type="Proteomes" id="UP000623461">
    <property type="component" value="Unassembled WGS sequence"/>
</dbReference>
<dbReference type="InterPro" id="IPR008979">
    <property type="entry name" value="Galactose-bd-like_sf"/>
</dbReference>
<evidence type="ECO:0000256" key="2">
    <source>
        <dbReference type="ARBA" id="ARBA00022729"/>
    </source>
</evidence>
<evidence type="ECO:0000259" key="6">
    <source>
        <dbReference type="PROSITE" id="PS51175"/>
    </source>
</evidence>
<dbReference type="InterPro" id="IPR000322">
    <property type="entry name" value="Glyco_hydro_31_TIM"/>
</dbReference>
<evidence type="ECO:0000256" key="1">
    <source>
        <dbReference type="ARBA" id="ARBA00007806"/>
    </source>
</evidence>